<name>A0A1S4BUB5_TOBAC</name>
<dbReference type="GO" id="GO:0009691">
    <property type="term" value="P:cytokinin biosynthetic process"/>
    <property type="evidence" value="ECO:0000318"/>
    <property type="project" value="GO_Central"/>
</dbReference>
<comment type="catalytic activity">
    <reaction evidence="7">
        <text>dimethylallyl diphosphate + ATP = N(6)-(dimethylallyl)adenosine 5'-triphosphate + diphosphate</text>
        <dbReference type="Rhea" id="RHEA:36331"/>
        <dbReference type="ChEBI" id="CHEBI:30616"/>
        <dbReference type="ChEBI" id="CHEBI:33019"/>
        <dbReference type="ChEBI" id="CHEBI:57623"/>
        <dbReference type="ChEBI" id="CHEBI:73532"/>
        <dbReference type="EC" id="2.5.1.112"/>
    </reaction>
</comment>
<dbReference type="FunFam" id="1.10.287.890:FF:000002">
    <property type="entry name" value="Adenylate isopentenyltransferase 5, chloroplastic"/>
    <property type="match status" value="1"/>
</dbReference>
<dbReference type="OrthoDB" id="775260at2759"/>
<dbReference type="KEGG" id="nta:107811981"/>
<dbReference type="InterPro" id="IPR039657">
    <property type="entry name" value="Dimethylallyltransferase"/>
</dbReference>
<comment type="similarity">
    <text evidence="1">Belongs to the IPP transferase family.</text>
</comment>
<dbReference type="GO" id="GO:0006400">
    <property type="term" value="P:tRNA modification"/>
    <property type="evidence" value="ECO:0000318"/>
    <property type="project" value="GO_Central"/>
</dbReference>
<evidence type="ECO:0000256" key="7">
    <source>
        <dbReference type="ARBA" id="ARBA00051744"/>
    </source>
</evidence>
<dbReference type="RefSeq" id="XP_016492471.1">
    <property type="nucleotide sequence ID" value="XM_016636985.1"/>
</dbReference>
<evidence type="ECO:0000256" key="4">
    <source>
        <dbReference type="ARBA" id="ARBA00022741"/>
    </source>
</evidence>
<accession>A0A1S4BUB5</accession>
<dbReference type="Gene3D" id="3.40.50.300">
    <property type="entry name" value="P-loop containing nucleotide triphosphate hydrolases"/>
    <property type="match status" value="1"/>
</dbReference>
<keyword evidence="5" id="KW-0067">ATP-binding</keyword>
<evidence type="ECO:0000256" key="5">
    <source>
        <dbReference type="ARBA" id="ARBA00022840"/>
    </source>
</evidence>
<dbReference type="GO" id="GO:0009824">
    <property type="term" value="F:AMP dimethylallyltransferase activity"/>
    <property type="evidence" value="ECO:0007669"/>
    <property type="project" value="UniProtKB-ARBA"/>
</dbReference>
<evidence type="ECO:0000256" key="1">
    <source>
        <dbReference type="ARBA" id="ARBA00005842"/>
    </source>
</evidence>
<sequence>MIGMRISTIMCNQTWPSLRISNVSLDNMPFHRQPPKMDKLVVVMGATGAGKSRLSVDLATHFGGEIVNSDKIQVYKGLDVATNKITEEERCGIPHHLLGAIDPHKEFEAKNFCDMASLAINSITCRGKLPIIVGGSNSFIEALIYDKTYELYTRYNFCFLWVDVSMHVLNSFLTKRVDKMIEKGLVNEVRNIFNPKNEDYSKGIRKAIGVPEFDRYFRAESSNSIDEETRIKLLEEAINEVKINNCKLASQQLEKIKRLINVKGWNVHRLDATEVYTKRGNEEEVMVEELWKNLVVGQSKRIVDRFLCENYKSSMGCSSDGTAINRAILTTAAASYYY</sequence>
<keyword evidence="6" id="KW-0809">Transit peptide</keyword>
<dbReference type="Proteomes" id="UP000790787">
    <property type="component" value="Chromosome 8"/>
</dbReference>
<evidence type="ECO:0000256" key="3">
    <source>
        <dbReference type="ARBA" id="ARBA00022712"/>
    </source>
</evidence>
<dbReference type="GO" id="GO:0052622">
    <property type="term" value="F:ATP/ADP dimethylallyltransferase activity"/>
    <property type="evidence" value="ECO:0007669"/>
    <property type="project" value="UniProtKB-EC"/>
</dbReference>
<keyword evidence="2" id="KW-0808">Transferase</keyword>
<dbReference type="PaxDb" id="4097-A0A1S4BUB5"/>
<reference evidence="12" key="2">
    <citation type="submission" date="2025-08" db="UniProtKB">
        <authorList>
            <consortium name="RefSeq"/>
        </authorList>
    </citation>
    <scope>IDENTIFICATION</scope>
    <source>
        <tissue evidence="12">Leaf</tissue>
    </source>
</reference>
<dbReference type="GO" id="GO:0005739">
    <property type="term" value="C:mitochondrion"/>
    <property type="evidence" value="ECO:0000318"/>
    <property type="project" value="GO_Central"/>
</dbReference>
<dbReference type="EC" id="2.5.1.112" evidence="10"/>
<evidence type="ECO:0000256" key="9">
    <source>
        <dbReference type="ARBA" id="ARBA00055191"/>
    </source>
</evidence>
<dbReference type="STRING" id="4097.A0A1S4BUB5"/>
<dbReference type="InterPro" id="IPR027417">
    <property type="entry name" value="P-loop_NTPase"/>
</dbReference>
<keyword evidence="3" id="KW-0203">Cytokinin biosynthesis</keyword>
<keyword evidence="11" id="KW-1185">Reference proteome</keyword>
<evidence type="ECO:0000256" key="6">
    <source>
        <dbReference type="ARBA" id="ARBA00022946"/>
    </source>
</evidence>
<dbReference type="SUPFAM" id="SSF52540">
    <property type="entry name" value="P-loop containing nucleoside triphosphate hydrolases"/>
    <property type="match status" value="1"/>
</dbReference>
<evidence type="ECO:0000313" key="12">
    <source>
        <dbReference type="RefSeq" id="XP_016492471.2"/>
    </source>
</evidence>
<dbReference type="GO" id="GO:0052381">
    <property type="term" value="F:tRNA dimethylallyltransferase activity"/>
    <property type="evidence" value="ECO:0000318"/>
    <property type="project" value="GO_Central"/>
</dbReference>
<protein>
    <recommendedName>
        <fullName evidence="10">adenylate dimethylallyltransferase (ADP/ATP-dependent)</fullName>
        <ecNumber evidence="10">2.5.1.112</ecNumber>
    </recommendedName>
</protein>
<dbReference type="OMA" id="CGIPHHM"/>
<dbReference type="PANTHER" id="PTHR11088">
    <property type="entry name" value="TRNA DIMETHYLALLYLTRANSFERASE"/>
    <property type="match status" value="1"/>
</dbReference>
<comment type="function">
    <text evidence="9">Involved in cytokinin biosynthesis. Catalyzes the transfer of an isopentenyl group from dimethylallyl diphosphate (DMAPP) to ATP and ADP.</text>
</comment>
<dbReference type="Pfam" id="PF01715">
    <property type="entry name" value="IPPT"/>
    <property type="match status" value="2"/>
</dbReference>
<comment type="catalytic activity">
    <reaction evidence="8">
        <text>dimethylallyl diphosphate + ADP = N(6)-(dimethylallyl)adenosine 5'-diphosphate + diphosphate</text>
        <dbReference type="Rhea" id="RHEA:36327"/>
        <dbReference type="ChEBI" id="CHEBI:33019"/>
        <dbReference type="ChEBI" id="CHEBI:57623"/>
        <dbReference type="ChEBI" id="CHEBI:73533"/>
        <dbReference type="ChEBI" id="CHEBI:456216"/>
        <dbReference type="EC" id="2.5.1.112"/>
    </reaction>
</comment>
<dbReference type="GO" id="GO:0005524">
    <property type="term" value="F:ATP binding"/>
    <property type="evidence" value="ECO:0007669"/>
    <property type="project" value="UniProtKB-KW"/>
</dbReference>
<keyword evidence="4" id="KW-0547">Nucleotide-binding</keyword>
<dbReference type="GeneID" id="107811981"/>
<dbReference type="PANTHER" id="PTHR11088:SF78">
    <property type="entry name" value="ADENYLATE ISOPENTENYLTRANSFERASE 3, CHLOROPLASTIC-LIKE"/>
    <property type="match status" value="1"/>
</dbReference>
<reference evidence="11" key="1">
    <citation type="journal article" date="2014" name="Nat. Commun.">
        <title>The tobacco genome sequence and its comparison with those of tomato and potato.</title>
        <authorList>
            <person name="Sierro N."/>
            <person name="Battey J.N."/>
            <person name="Ouadi S."/>
            <person name="Bakaher N."/>
            <person name="Bovet L."/>
            <person name="Willig A."/>
            <person name="Goepfert S."/>
            <person name="Peitsch M.C."/>
            <person name="Ivanov N.V."/>
        </authorList>
    </citation>
    <scope>NUCLEOTIDE SEQUENCE [LARGE SCALE GENOMIC DNA]</scope>
</reference>
<proteinExistence type="inferred from homology"/>
<evidence type="ECO:0000256" key="2">
    <source>
        <dbReference type="ARBA" id="ARBA00022679"/>
    </source>
</evidence>
<evidence type="ECO:0000256" key="10">
    <source>
        <dbReference type="ARBA" id="ARBA00066838"/>
    </source>
</evidence>
<dbReference type="RefSeq" id="XP_016492471.2">
    <property type="nucleotide sequence ID" value="XM_016636985.2"/>
</dbReference>
<evidence type="ECO:0000256" key="8">
    <source>
        <dbReference type="ARBA" id="ARBA00052386"/>
    </source>
</evidence>
<dbReference type="AlphaFoldDB" id="A0A1S4BUB5"/>
<dbReference type="SMR" id="A0A1S4BUB5"/>
<evidence type="ECO:0000313" key="11">
    <source>
        <dbReference type="Proteomes" id="UP000790787"/>
    </source>
</evidence>
<gene>
    <name evidence="12" type="primary">LOC107811981</name>
</gene>
<dbReference type="Gene3D" id="1.10.287.890">
    <property type="entry name" value="Crystal structure of tRNA isopentenylpyrophosphate transferase (bh2366) domain"/>
    <property type="match status" value="1"/>
</dbReference>
<organism evidence="11 12">
    <name type="scientific">Nicotiana tabacum</name>
    <name type="common">Common tobacco</name>
    <dbReference type="NCBI Taxonomy" id="4097"/>
    <lineage>
        <taxon>Eukaryota</taxon>
        <taxon>Viridiplantae</taxon>
        <taxon>Streptophyta</taxon>
        <taxon>Embryophyta</taxon>
        <taxon>Tracheophyta</taxon>
        <taxon>Spermatophyta</taxon>
        <taxon>Magnoliopsida</taxon>
        <taxon>eudicotyledons</taxon>
        <taxon>Gunneridae</taxon>
        <taxon>Pentapetalae</taxon>
        <taxon>asterids</taxon>
        <taxon>lamiids</taxon>
        <taxon>Solanales</taxon>
        <taxon>Solanaceae</taxon>
        <taxon>Nicotianoideae</taxon>
        <taxon>Nicotianeae</taxon>
        <taxon>Nicotiana</taxon>
    </lineage>
</organism>